<dbReference type="PANTHER" id="PTHR13056:SF0">
    <property type="entry name" value="VACUOLAR FUSION PROTEIN CCZ1 HOMOLOG-RELATED"/>
    <property type="match status" value="1"/>
</dbReference>
<dbReference type="InterPro" id="IPR013176">
    <property type="entry name" value="Ccz1"/>
</dbReference>
<evidence type="ECO:0000259" key="3">
    <source>
        <dbReference type="Pfam" id="PF19032"/>
    </source>
</evidence>
<feature type="domain" description="CCZ1/INTU/HPS4 third Longin" evidence="4">
    <location>
        <begin position="380"/>
        <end position="476"/>
    </location>
</feature>
<feature type="domain" description="CCZ1/INTU second Longin" evidence="3">
    <location>
        <begin position="230"/>
        <end position="358"/>
    </location>
</feature>
<dbReference type="Pfam" id="PF19031">
    <property type="entry name" value="Intu_longin_1"/>
    <property type="match status" value="1"/>
</dbReference>
<dbReference type="InterPro" id="IPR043987">
    <property type="entry name" value="CCZ1/INTU/HSP4_longin_1"/>
</dbReference>
<dbReference type="OrthoDB" id="240546at2759"/>
<dbReference type="Proteomes" id="UP001152747">
    <property type="component" value="Unassembled WGS sequence"/>
</dbReference>
<evidence type="ECO:0008006" key="7">
    <source>
        <dbReference type="Google" id="ProtNLM"/>
    </source>
</evidence>
<dbReference type="Pfam" id="PF19033">
    <property type="entry name" value="Intu_longin_3"/>
    <property type="match status" value="1"/>
</dbReference>
<sequence>MESITNPLYFFTGSSSTQNHSSTSSNVIRFIDILDFFFIAHPASGRKEGEEHKRIMYFHPKGESVDRQTEVTGFAEAVVNFTDNFLTSREINSHDSDNFDYRTVSTQKTEHVYIQIEDNNFLMGVALSKQLANVSEYPLFQPAIRSILCDAYKMFRMFFGTYSSFNHQENDSKFKDRLDFFFSRSVPLLKCHKMPLLDHLGGVEFLRMSGPLYLNVVSLINELQEEFQQIDKIMFLYQDKLLYYQLSRRDLPTIFRYLTQNLLPNSIGPELEGANNRAKGRYLRGPIELSTDEPLLGDESLPVVHLFDNQNGEDEYLQRYQMLVYRCLNSTVCMFVKYNTENTNVSRRLLRNIDQFLESELSQVANRIGEEIGSEVSEPTDFHYIYFNPSSLSMTSSLSSRSSSSSKVAIPPVEVNRLVCDTIGKFISDSEEFGECFVKSETDWWIVVKKVNSRLLVLIIPPSSSTSSLADIQSKTSHIVRHHFDAIFFT</sequence>
<organism evidence="5 6">
    <name type="scientific">Caenorhabditis angaria</name>
    <dbReference type="NCBI Taxonomy" id="860376"/>
    <lineage>
        <taxon>Eukaryota</taxon>
        <taxon>Metazoa</taxon>
        <taxon>Ecdysozoa</taxon>
        <taxon>Nematoda</taxon>
        <taxon>Chromadorea</taxon>
        <taxon>Rhabditida</taxon>
        <taxon>Rhabditina</taxon>
        <taxon>Rhabditomorpha</taxon>
        <taxon>Rhabditoidea</taxon>
        <taxon>Rhabditidae</taxon>
        <taxon>Peloderinae</taxon>
        <taxon>Caenorhabditis</taxon>
    </lineage>
</organism>
<evidence type="ECO:0000259" key="4">
    <source>
        <dbReference type="Pfam" id="PF19033"/>
    </source>
</evidence>
<gene>
    <name evidence="5" type="ORF">CAMP_LOCUS13644</name>
</gene>
<evidence type="ECO:0000259" key="2">
    <source>
        <dbReference type="Pfam" id="PF19031"/>
    </source>
</evidence>
<name>A0A9P1ITM8_9PELO</name>
<evidence type="ECO:0000313" key="5">
    <source>
        <dbReference type="EMBL" id="CAI5451007.1"/>
    </source>
</evidence>
<dbReference type="PANTHER" id="PTHR13056">
    <property type="entry name" value="VACUOLAR FUSION PROTEIN CCZ1 HOMOLOG-RELATED"/>
    <property type="match status" value="1"/>
</dbReference>
<dbReference type="GO" id="GO:0035658">
    <property type="term" value="C:Mon1-Ccz1 complex"/>
    <property type="evidence" value="ECO:0007669"/>
    <property type="project" value="InterPro"/>
</dbReference>
<dbReference type="EMBL" id="CANHGI010000005">
    <property type="protein sequence ID" value="CAI5451007.1"/>
    <property type="molecule type" value="Genomic_DNA"/>
</dbReference>
<dbReference type="InterPro" id="IPR043989">
    <property type="entry name" value="CCZ1/INTU/HSP4_longin_3"/>
</dbReference>
<feature type="domain" description="CCZ1/INTU/HSP4 first Longin" evidence="2">
    <location>
        <begin position="34"/>
        <end position="160"/>
    </location>
</feature>
<reference evidence="5" key="1">
    <citation type="submission" date="2022-11" db="EMBL/GenBank/DDBJ databases">
        <authorList>
            <person name="Kikuchi T."/>
        </authorList>
    </citation>
    <scope>NUCLEOTIDE SEQUENCE</scope>
    <source>
        <strain evidence="5">PS1010</strain>
    </source>
</reference>
<proteinExistence type="inferred from homology"/>
<evidence type="ECO:0000256" key="1">
    <source>
        <dbReference type="ARBA" id="ARBA00005352"/>
    </source>
</evidence>
<accession>A0A9P1ITM8</accession>
<dbReference type="Pfam" id="PF19032">
    <property type="entry name" value="Intu_longin_2"/>
    <property type="match status" value="1"/>
</dbReference>
<protein>
    <recommendedName>
        <fullName evidence="7">CCZ1/INTU/HSP4 first Longin domain-containing protein</fullName>
    </recommendedName>
</protein>
<dbReference type="GO" id="GO:0016192">
    <property type="term" value="P:vesicle-mediated transport"/>
    <property type="evidence" value="ECO:0007669"/>
    <property type="project" value="InterPro"/>
</dbReference>
<keyword evidence="6" id="KW-1185">Reference proteome</keyword>
<comment type="caution">
    <text evidence="5">The sequence shown here is derived from an EMBL/GenBank/DDBJ whole genome shotgun (WGS) entry which is preliminary data.</text>
</comment>
<dbReference type="InterPro" id="IPR043988">
    <property type="entry name" value="CCZ1/INTU_longin_2"/>
</dbReference>
<dbReference type="AlphaFoldDB" id="A0A9P1ITM8"/>
<comment type="similarity">
    <text evidence="1">Belongs to the CCZ1 family.</text>
</comment>
<evidence type="ECO:0000313" key="6">
    <source>
        <dbReference type="Proteomes" id="UP001152747"/>
    </source>
</evidence>